<dbReference type="AlphaFoldDB" id="I0YMC4"/>
<dbReference type="EMBL" id="AGSI01000018">
    <property type="protein sequence ID" value="EIE19543.1"/>
    <property type="molecule type" value="Genomic_DNA"/>
</dbReference>
<dbReference type="SUPFAM" id="SSF69572">
    <property type="entry name" value="Activating enzymes of the ubiquitin-like proteins"/>
    <property type="match status" value="1"/>
</dbReference>
<evidence type="ECO:0000313" key="3">
    <source>
        <dbReference type="EMBL" id="EIE19543.1"/>
    </source>
</evidence>
<dbReference type="InterPro" id="IPR035985">
    <property type="entry name" value="Ubiquitin-activating_enz"/>
</dbReference>
<evidence type="ECO:0000259" key="2">
    <source>
        <dbReference type="Pfam" id="PF00899"/>
    </source>
</evidence>
<gene>
    <name evidence="3" type="ORF">COCSUDRAFT_67693</name>
</gene>
<organism evidence="3 4">
    <name type="scientific">Coccomyxa subellipsoidea (strain C-169)</name>
    <name type="common">Green microalga</name>
    <dbReference type="NCBI Taxonomy" id="574566"/>
    <lineage>
        <taxon>Eukaryota</taxon>
        <taxon>Viridiplantae</taxon>
        <taxon>Chlorophyta</taxon>
        <taxon>core chlorophytes</taxon>
        <taxon>Trebouxiophyceae</taxon>
        <taxon>Trebouxiophyceae incertae sedis</taxon>
        <taxon>Coccomyxaceae</taxon>
        <taxon>Coccomyxa</taxon>
        <taxon>Coccomyxa subellipsoidea</taxon>
    </lineage>
</organism>
<dbReference type="GO" id="GO:0009536">
    <property type="term" value="C:plastid"/>
    <property type="evidence" value="ECO:0007669"/>
    <property type="project" value="TreeGrafter"/>
</dbReference>
<dbReference type="Pfam" id="PF13540">
    <property type="entry name" value="RCC1_2"/>
    <property type="match status" value="1"/>
</dbReference>
<feature type="region of interest" description="Disordered" evidence="1">
    <location>
        <begin position="494"/>
        <end position="522"/>
    </location>
</feature>
<dbReference type="OrthoDB" id="10265862at2759"/>
<dbReference type="InterPro" id="IPR000594">
    <property type="entry name" value="ThiF_NAD_FAD-bd"/>
</dbReference>
<dbReference type="eggNOG" id="KOG2018">
    <property type="taxonomic scope" value="Eukaryota"/>
</dbReference>
<protein>
    <recommendedName>
        <fullName evidence="2">THIF-type NAD/FAD binding fold domain-containing protein</fullName>
    </recommendedName>
</protein>
<dbReference type="SUPFAM" id="SSF50985">
    <property type="entry name" value="RCC1/BLIP-II"/>
    <property type="match status" value="1"/>
</dbReference>
<dbReference type="Pfam" id="PF00899">
    <property type="entry name" value="ThiF"/>
    <property type="match status" value="1"/>
</dbReference>
<dbReference type="KEGG" id="csl:COCSUDRAFT_67693"/>
<evidence type="ECO:0000256" key="1">
    <source>
        <dbReference type="SAM" id="MobiDB-lite"/>
    </source>
</evidence>
<dbReference type="InterPro" id="IPR009091">
    <property type="entry name" value="RCC1/BLIP-II"/>
</dbReference>
<sequence length="1033" mass="109710">MAMALAAHRAWGTGRSGEPHREQLGSLKQVFHHQHPPATSTSSHSLEDDIVAEHFTRNVQFFGREAQQKIMGSFVVVVGLGGVGSHAAHLLLRSGVGRLRLIDFDQVSLSSLNRHAVATRADVGMPKATCLQEHFRRMVPEARVEALVQMYTAEDEDALLDGAPDYVIDAIDNIDTKISLLAACNRRGIPVICVAGAGAKADPTRIRIADVSDSIVDPLARAVRQRLRRDHSIEAGIPIVLSTEKPRCTLVPIQEVGDNPLDYQIVPNFRVRTIPVLGTLPAMFGLAAASHVLCELASAPFAPEPVFRLLEAQYQTQLDRLTEREDLVFNNAEGPSVDLDDVIYLVREVWRGLSAKGPPYVLSGGDKGFKRSLANLTLTRWDKECPATVDNLVLLTFGEAEQHEEMRPEDVKTEDPNFFRRVQQGIARVLYIISCTAPAAGKTAGAKFNSSDLSHLYTPVKAAVDGLIALGGEHVADAQTDIKAAANHLVQKLHKGKGETPTPRPSNARATPTLQPSTTPSVRYPSTLTLTATPAAGVATEAVTFLVTLRSTPPGAPVLAGKPVSIDFGDGSHKRRRLLAAIATTGANGQATFTHSYLTAQTYNVTAAFAGDASSGDVAASLSLVISLESTSLSLTVAPKFLKPLQNASHSITLQFGGPGPASKAGYQIFIDYQDGTTETVVTDSNGQAFPVHAYIRFSNPAFNVTASFAGDGTYAGSTAAAASVVVRDCSAACSGNYHACAIRLNTTLECFGDNNVGQLDIPAPNAGFIGVSCGGGVTCAIRSDTTLVCVGQFYRPPPAANQPPTVPQPATGFAFVSVGFNFVCAIRFNSSLECWGDNRYGQLNIPAPATDFVAVSAGLYQTCAIKSDTTLLCWGAMGTFFGQPVNFGQTTVPLPATGFVAVDSGTAHTCAIRSDATLVCFGSSEFYPPTPQAGIVAVSCGDVQTVALRSNTSLMYAQFESEGGSQEQQYLVPSPNSGFVGVYAGDAQTCAIRIDTSFQCWVPEFYGSSPVYDELASMPQPVNGFGAPCLYQ</sequence>
<dbReference type="SUPFAM" id="SSF49373">
    <property type="entry name" value="Invasin/intimin cell-adhesion fragments"/>
    <property type="match status" value="1"/>
</dbReference>
<dbReference type="PANTHER" id="PTHR43267:SF2">
    <property type="entry name" value="TRNA THREONYLCARBAMOYLADENOSINE DEHYDRATASE 1-RELATED"/>
    <property type="match status" value="1"/>
</dbReference>
<evidence type="ECO:0000313" key="4">
    <source>
        <dbReference type="Proteomes" id="UP000007264"/>
    </source>
</evidence>
<dbReference type="InterPro" id="IPR008964">
    <property type="entry name" value="Invasin/intimin_cell_adhesion"/>
</dbReference>
<comment type="caution">
    <text evidence="3">The sequence shown here is derived from an EMBL/GenBank/DDBJ whole genome shotgun (WGS) entry which is preliminary data.</text>
</comment>
<dbReference type="GO" id="GO:0061504">
    <property type="term" value="P:cyclic threonylcarbamoyladenosine biosynthetic process"/>
    <property type="evidence" value="ECO:0007669"/>
    <property type="project" value="TreeGrafter"/>
</dbReference>
<proteinExistence type="predicted"/>
<dbReference type="GeneID" id="17037515"/>
<keyword evidence="4" id="KW-1185">Reference proteome</keyword>
<feature type="domain" description="THIF-type NAD/FAD binding fold" evidence="2">
    <location>
        <begin position="56"/>
        <end position="296"/>
    </location>
</feature>
<feature type="compositionally biased region" description="Polar residues" evidence="1">
    <location>
        <begin position="508"/>
        <end position="522"/>
    </location>
</feature>
<dbReference type="Gene3D" id="2.130.10.30">
    <property type="entry name" value="Regulator of chromosome condensation 1/beta-lactamase-inhibitor protein II"/>
    <property type="match status" value="2"/>
</dbReference>
<dbReference type="Proteomes" id="UP000007264">
    <property type="component" value="Unassembled WGS sequence"/>
</dbReference>
<dbReference type="STRING" id="574566.I0YMC4"/>
<accession>I0YMC4</accession>
<dbReference type="GO" id="GO:0061503">
    <property type="term" value="F:tRNA threonylcarbamoyladenosine dehydratase"/>
    <property type="evidence" value="ECO:0007669"/>
    <property type="project" value="TreeGrafter"/>
</dbReference>
<dbReference type="RefSeq" id="XP_005644087.1">
    <property type="nucleotide sequence ID" value="XM_005644030.1"/>
</dbReference>
<name>I0YMC4_COCSC</name>
<dbReference type="GO" id="GO:0008641">
    <property type="term" value="F:ubiquitin-like modifier activating enzyme activity"/>
    <property type="evidence" value="ECO:0007669"/>
    <property type="project" value="InterPro"/>
</dbReference>
<reference evidence="3 4" key="1">
    <citation type="journal article" date="2012" name="Genome Biol.">
        <title>The genome of the polar eukaryotic microalga coccomyxa subellipsoidea reveals traits of cold adaptation.</title>
        <authorList>
            <person name="Blanc G."/>
            <person name="Agarkova I."/>
            <person name="Grimwood J."/>
            <person name="Kuo A."/>
            <person name="Brueggeman A."/>
            <person name="Dunigan D."/>
            <person name="Gurnon J."/>
            <person name="Ladunga I."/>
            <person name="Lindquist E."/>
            <person name="Lucas S."/>
            <person name="Pangilinan J."/>
            <person name="Proschold T."/>
            <person name="Salamov A."/>
            <person name="Schmutz J."/>
            <person name="Weeks D."/>
            <person name="Yamada T."/>
            <person name="Claverie J.M."/>
            <person name="Grigoriev I."/>
            <person name="Van Etten J."/>
            <person name="Lomsadze A."/>
            <person name="Borodovsky M."/>
        </authorList>
    </citation>
    <scope>NUCLEOTIDE SEQUENCE [LARGE SCALE GENOMIC DNA]</scope>
    <source>
        <strain evidence="3 4">C-169</strain>
    </source>
</reference>
<dbReference type="InterPro" id="IPR045886">
    <property type="entry name" value="ThiF/MoeB/HesA"/>
</dbReference>
<dbReference type="Gene3D" id="3.40.50.720">
    <property type="entry name" value="NAD(P)-binding Rossmann-like Domain"/>
    <property type="match status" value="1"/>
</dbReference>
<dbReference type="CDD" id="cd00755">
    <property type="entry name" value="YgdL_like"/>
    <property type="match status" value="1"/>
</dbReference>
<dbReference type="Gene3D" id="2.60.40.10">
    <property type="entry name" value="Immunoglobulins"/>
    <property type="match status" value="1"/>
</dbReference>
<dbReference type="FunFam" id="3.40.50.720:FF:000449">
    <property type="entry name" value="Ubiquitin-activating enzyme (E1), putative"/>
    <property type="match status" value="1"/>
</dbReference>
<dbReference type="InterPro" id="IPR013783">
    <property type="entry name" value="Ig-like_fold"/>
</dbReference>
<dbReference type="PANTHER" id="PTHR43267">
    <property type="entry name" value="TRNA THREONYLCARBAMOYLADENOSINE DEHYDRATASE"/>
    <property type="match status" value="1"/>
</dbReference>